<dbReference type="PROSITE" id="PS50893">
    <property type="entry name" value="ABC_TRANSPORTER_2"/>
    <property type="match status" value="1"/>
</dbReference>
<keyword evidence="7 8" id="KW-0472">Membrane</keyword>
<keyword evidence="5 11" id="KW-0067">ATP-binding</keyword>
<dbReference type="InterPro" id="IPR003439">
    <property type="entry name" value="ABC_transporter-like_ATP-bd"/>
</dbReference>
<dbReference type="InterPro" id="IPR036640">
    <property type="entry name" value="ABC1_TM_sf"/>
</dbReference>
<dbReference type="GO" id="GO:0005524">
    <property type="term" value="F:ATP binding"/>
    <property type="evidence" value="ECO:0007669"/>
    <property type="project" value="UniProtKB-KW"/>
</dbReference>
<accession>A0A7W6E4K7</accession>
<dbReference type="Proteomes" id="UP000530268">
    <property type="component" value="Unassembled WGS sequence"/>
</dbReference>
<comment type="subcellular location">
    <subcellularLocation>
        <location evidence="1">Cell membrane</location>
        <topology evidence="1">Multi-pass membrane protein</topology>
    </subcellularLocation>
</comment>
<feature type="domain" description="ABC transporter" evidence="9">
    <location>
        <begin position="369"/>
        <end position="572"/>
    </location>
</feature>
<dbReference type="RefSeq" id="WP_184565804.1">
    <property type="nucleotide sequence ID" value="NZ_JACIEI010000007.1"/>
</dbReference>
<dbReference type="GO" id="GO:0016887">
    <property type="term" value="F:ATP hydrolysis activity"/>
    <property type="evidence" value="ECO:0007669"/>
    <property type="project" value="InterPro"/>
</dbReference>
<sequence>MRRILKQITGLTWRAISGPGAWKGILLYLVVLSLQFVGVWISVRFIAWSKDFYDAIENMQADVALAQIGVFAGLTAVSAGTYLVMRWLRQQLLMHWRHRLTDRALDAWMENGAYWHLRPGLSPDAIDNPDQRVADDCRKFIDHLLEETLDLISSSVALVSYCVILWSLSSFALEFTFMGRDISIPHYMFWLAFIYVGISSVATHLLGKPLKSIVFAQERREADFRHALIQLRETATEVAQSRGEAAERRRLDGRFSGIQENWHQLLRRQFIMGLFTRPYYQTIMRVPTFFALPAYFAGAVTLGGMMQLGSAFGRVTQTLSWFIFSYRKLAEFVAVTERLDGLFKAVESPAPMPNAPCDIKRLIPNTGYIAWRDLQLCTPDGRDLCPVPDTRIEKGERIWLSGASGQGKTTLLSAISGLWPYGTGHIEAPSEEFLFLPQTPQVFAEGMAAAACYPGDPADIDPSELRAILTRVGLGHRLSGLEKTGTEGTEGLSIGERQRLALARILILRPKWVLLDEATSALDAEAEAALLGIIRAELPDTTLICVAHHAPTALYPYRTINIGTPEPLTERLTA</sequence>
<dbReference type="GO" id="GO:0005886">
    <property type="term" value="C:plasma membrane"/>
    <property type="evidence" value="ECO:0007669"/>
    <property type="project" value="UniProtKB-SubCell"/>
</dbReference>
<reference evidence="11 12" key="1">
    <citation type="submission" date="2020-08" db="EMBL/GenBank/DDBJ databases">
        <title>Genomic Encyclopedia of Type Strains, Phase IV (KMG-IV): sequencing the most valuable type-strain genomes for metagenomic binning, comparative biology and taxonomic classification.</title>
        <authorList>
            <person name="Goeker M."/>
        </authorList>
    </citation>
    <scope>NUCLEOTIDE SEQUENCE [LARGE SCALE GENOMIC DNA]</scope>
    <source>
        <strain evidence="11 12">DSM 102234</strain>
    </source>
</reference>
<dbReference type="Gene3D" id="1.20.1560.10">
    <property type="entry name" value="ABC transporter type 1, transmembrane domain"/>
    <property type="match status" value="1"/>
</dbReference>
<name>A0A7W6E4K7_9RHOB</name>
<dbReference type="AlphaFoldDB" id="A0A7W6E4K7"/>
<feature type="transmembrane region" description="Helical" evidence="8">
    <location>
        <begin position="187"/>
        <end position="207"/>
    </location>
</feature>
<evidence type="ECO:0000256" key="2">
    <source>
        <dbReference type="ARBA" id="ARBA00022448"/>
    </source>
</evidence>
<dbReference type="PROSITE" id="PS50929">
    <property type="entry name" value="ABC_TM1F"/>
    <property type="match status" value="1"/>
</dbReference>
<dbReference type="InterPro" id="IPR027417">
    <property type="entry name" value="P-loop_NTPase"/>
</dbReference>
<evidence type="ECO:0000256" key="1">
    <source>
        <dbReference type="ARBA" id="ARBA00004651"/>
    </source>
</evidence>
<dbReference type="Pfam" id="PF00005">
    <property type="entry name" value="ABC_tran"/>
    <property type="match status" value="1"/>
</dbReference>
<evidence type="ECO:0000256" key="5">
    <source>
        <dbReference type="ARBA" id="ARBA00022840"/>
    </source>
</evidence>
<dbReference type="EMBL" id="JACIEI010000007">
    <property type="protein sequence ID" value="MBB3994612.1"/>
    <property type="molecule type" value="Genomic_DNA"/>
</dbReference>
<feature type="transmembrane region" description="Helical" evidence="8">
    <location>
        <begin position="148"/>
        <end position="167"/>
    </location>
</feature>
<evidence type="ECO:0000256" key="7">
    <source>
        <dbReference type="ARBA" id="ARBA00023136"/>
    </source>
</evidence>
<protein>
    <submittedName>
        <fullName evidence="11">Putative ATP-binding cassette transporter</fullName>
    </submittedName>
</protein>
<evidence type="ECO:0000256" key="3">
    <source>
        <dbReference type="ARBA" id="ARBA00022692"/>
    </source>
</evidence>
<dbReference type="PANTHER" id="PTHR11384:SF59">
    <property type="entry name" value="LYSOSOMAL COBALAMIN TRANSPORTER ABCD4"/>
    <property type="match status" value="1"/>
</dbReference>
<comment type="caution">
    <text evidence="11">The sequence shown here is derived from an EMBL/GenBank/DDBJ whole genome shotgun (WGS) entry which is preliminary data.</text>
</comment>
<keyword evidence="2" id="KW-0813">Transport</keyword>
<dbReference type="InterPro" id="IPR003593">
    <property type="entry name" value="AAA+_ATPase"/>
</dbReference>
<evidence type="ECO:0000256" key="4">
    <source>
        <dbReference type="ARBA" id="ARBA00022741"/>
    </source>
</evidence>
<organism evidence="11 12">
    <name type="scientific">Sulfitobacter undariae</name>
    <dbReference type="NCBI Taxonomy" id="1563671"/>
    <lineage>
        <taxon>Bacteria</taxon>
        <taxon>Pseudomonadati</taxon>
        <taxon>Pseudomonadota</taxon>
        <taxon>Alphaproteobacteria</taxon>
        <taxon>Rhodobacterales</taxon>
        <taxon>Roseobacteraceae</taxon>
        <taxon>Sulfitobacter</taxon>
    </lineage>
</organism>
<evidence type="ECO:0000256" key="8">
    <source>
        <dbReference type="SAM" id="Phobius"/>
    </source>
</evidence>
<gene>
    <name evidence="11" type="ORF">GGR95_002260</name>
</gene>
<evidence type="ECO:0000313" key="11">
    <source>
        <dbReference type="EMBL" id="MBB3994612.1"/>
    </source>
</evidence>
<evidence type="ECO:0000256" key="6">
    <source>
        <dbReference type="ARBA" id="ARBA00022989"/>
    </source>
</evidence>
<proteinExistence type="predicted"/>
<dbReference type="Pfam" id="PF06472">
    <property type="entry name" value="ABC_membrane_2"/>
    <property type="match status" value="1"/>
</dbReference>
<dbReference type="Gene3D" id="3.40.50.300">
    <property type="entry name" value="P-loop containing nucleotide triphosphate hydrolases"/>
    <property type="match status" value="1"/>
</dbReference>
<feature type="domain" description="ABC transmembrane type-1" evidence="10">
    <location>
        <begin position="29"/>
        <end position="331"/>
    </location>
</feature>
<dbReference type="GO" id="GO:0140359">
    <property type="term" value="F:ABC-type transporter activity"/>
    <property type="evidence" value="ECO:0007669"/>
    <property type="project" value="InterPro"/>
</dbReference>
<feature type="transmembrane region" description="Helical" evidence="8">
    <location>
        <begin position="21"/>
        <end position="43"/>
    </location>
</feature>
<dbReference type="InterPro" id="IPR050835">
    <property type="entry name" value="ABC_transporter_sub-D"/>
</dbReference>
<dbReference type="SMART" id="SM00382">
    <property type="entry name" value="AAA"/>
    <property type="match status" value="1"/>
</dbReference>
<feature type="transmembrane region" description="Helical" evidence="8">
    <location>
        <begin position="63"/>
        <end position="85"/>
    </location>
</feature>
<dbReference type="SUPFAM" id="SSF90123">
    <property type="entry name" value="ABC transporter transmembrane region"/>
    <property type="match status" value="1"/>
</dbReference>
<keyword evidence="12" id="KW-1185">Reference proteome</keyword>
<keyword evidence="3 8" id="KW-0812">Transmembrane</keyword>
<evidence type="ECO:0000259" key="10">
    <source>
        <dbReference type="PROSITE" id="PS50929"/>
    </source>
</evidence>
<dbReference type="PANTHER" id="PTHR11384">
    <property type="entry name" value="ATP-BINDING CASSETTE, SUB-FAMILY D MEMBER"/>
    <property type="match status" value="1"/>
</dbReference>
<keyword evidence="6 8" id="KW-1133">Transmembrane helix</keyword>
<keyword evidence="4" id="KW-0547">Nucleotide-binding</keyword>
<dbReference type="InterPro" id="IPR011527">
    <property type="entry name" value="ABC1_TM_dom"/>
</dbReference>
<evidence type="ECO:0000259" key="9">
    <source>
        <dbReference type="PROSITE" id="PS50893"/>
    </source>
</evidence>
<evidence type="ECO:0000313" key="12">
    <source>
        <dbReference type="Proteomes" id="UP000530268"/>
    </source>
</evidence>
<dbReference type="SUPFAM" id="SSF52540">
    <property type="entry name" value="P-loop containing nucleoside triphosphate hydrolases"/>
    <property type="match status" value="1"/>
</dbReference>